<feature type="transmembrane region" description="Helical" evidence="1">
    <location>
        <begin position="29"/>
        <end position="47"/>
    </location>
</feature>
<feature type="transmembrane region" description="Helical" evidence="1">
    <location>
        <begin position="73"/>
        <end position="93"/>
    </location>
</feature>
<dbReference type="EMBL" id="MFJL01000019">
    <property type="protein sequence ID" value="OGG15694.1"/>
    <property type="molecule type" value="Genomic_DNA"/>
</dbReference>
<keyword evidence="1" id="KW-0472">Membrane</keyword>
<dbReference type="Proteomes" id="UP000176923">
    <property type="component" value="Unassembled WGS sequence"/>
</dbReference>
<proteinExistence type="predicted"/>
<protein>
    <submittedName>
        <fullName evidence="2">Uncharacterized protein</fullName>
    </submittedName>
</protein>
<sequence>MPNITPVCNTAIIGLNCDQASSAAAFGKFFSALVGIILFLGAIWTLFQLLRGGLEWITSGGDKGKVMEARERILQSIIGLIILVASWSIYLVLLKFLGLTSGDGVNLNLPKLF</sequence>
<organism evidence="2 3">
    <name type="scientific">Candidatus Gottesmanbacteria bacterium RIFCSPHIGHO2_02_FULL_39_11</name>
    <dbReference type="NCBI Taxonomy" id="1798382"/>
    <lineage>
        <taxon>Bacteria</taxon>
        <taxon>Candidatus Gottesmaniibacteriota</taxon>
    </lineage>
</organism>
<dbReference type="AlphaFoldDB" id="A0A1F5ZTN4"/>
<keyword evidence="1" id="KW-0812">Transmembrane</keyword>
<evidence type="ECO:0000313" key="3">
    <source>
        <dbReference type="Proteomes" id="UP000176923"/>
    </source>
</evidence>
<dbReference type="STRING" id="1798382.A3D77_01550"/>
<gene>
    <name evidence="2" type="ORF">A3D77_01550</name>
</gene>
<evidence type="ECO:0000256" key="1">
    <source>
        <dbReference type="SAM" id="Phobius"/>
    </source>
</evidence>
<accession>A0A1F5ZTN4</accession>
<comment type="caution">
    <text evidence="2">The sequence shown here is derived from an EMBL/GenBank/DDBJ whole genome shotgun (WGS) entry which is preliminary data.</text>
</comment>
<evidence type="ECO:0000313" key="2">
    <source>
        <dbReference type="EMBL" id="OGG15694.1"/>
    </source>
</evidence>
<dbReference type="InterPro" id="IPR043993">
    <property type="entry name" value="T4SS_pilin"/>
</dbReference>
<keyword evidence="1" id="KW-1133">Transmembrane helix</keyword>
<dbReference type="Pfam" id="PF18895">
    <property type="entry name" value="T4SS_pilin"/>
    <property type="match status" value="1"/>
</dbReference>
<name>A0A1F5ZTN4_9BACT</name>
<reference evidence="2 3" key="1">
    <citation type="journal article" date="2016" name="Nat. Commun.">
        <title>Thousands of microbial genomes shed light on interconnected biogeochemical processes in an aquifer system.</title>
        <authorList>
            <person name="Anantharaman K."/>
            <person name="Brown C.T."/>
            <person name="Hug L.A."/>
            <person name="Sharon I."/>
            <person name="Castelle C.J."/>
            <person name="Probst A.J."/>
            <person name="Thomas B.C."/>
            <person name="Singh A."/>
            <person name="Wilkins M.J."/>
            <person name="Karaoz U."/>
            <person name="Brodie E.L."/>
            <person name="Williams K.H."/>
            <person name="Hubbard S.S."/>
            <person name="Banfield J.F."/>
        </authorList>
    </citation>
    <scope>NUCLEOTIDE SEQUENCE [LARGE SCALE GENOMIC DNA]</scope>
</reference>